<dbReference type="InterPro" id="IPR004344">
    <property type="entry name" value="TTL/TTLL_fam"/>
</dbReference>
<evidence type="ECO:0000256" key="1">
    <source>
        <dbReference type="ARBA" id="ARBA00006820"/>
    </source>
</evidence>
<comment type="similarity">
    <text evidence="1">Belongs to the tubulin--tyrosine ligase family.</text>
</comment>
<sequence length="1055" mass="119838">MTNFDNSDVDIVSKYLPLRHHSQKPVLKYNTGISNNQIHINHTGIPLFSPRQQTTNSSVSVSTGNTNGPNINGASRSLQTPVSFTLTTSRCSTGRSSKGRTNPYSRPISAHEVKAPRVNDTTVNSKKSSATQNQPIYIYANRQSNIFLQPSNPSDELKKPITRHKPQIPQSSTSMPNPPMTIDSKVGTNRVLSPRPRISGSGESQKENIEKTTTLSRPLLNMSPYKLAEEQTVAFRKKKSDNISKLSVCRARQSLMTLFGENSQVAKTAEKLLDEMQKSSSPLPTSSVASSLQSSSSSTIRYINTVAPIKSDSTGKIITKPSPPSSVKPGLTLSTRVRNLNYTPTKPYIEVSEQSGVYFESQTEQNDDLVQSKNSFYRKGSKAEEILIKMKARNEHLSSTPLVKEEKVEESKAVEHQNIRSHEKRDYKREEIQIENIEKKKTDLKHANDEEYEDDIGGEDVLDNIDDDYDSGEDDNGSESPEELSQESTSVRMKLKSSTKKLLGYKNSRPSTASSESSVQQALTSSCFPNVPPTINFVSDGDKVELLPWNIRKHFKWRISTITPNVVKHAIFRSNFRITKKEHDWLGYWGKHMKAPAFKTIRPYQKVNHFPGSFQIGRKDRLWRNLSKLQSTHGKKEFGFFPQTYVLPIDMKLLKRAWEEGASKHKWIIKPPASARGIGIKVVHKWNQIPKKRPVIVQRYLSNPFLINESKFDLRVYVYVTCFDPLRIYVYDDGLTRFASRKYSQSVKNLADKFMHLTNYSINKRNSEYTPNSDENQCQGHKWSLKGLWSYLKRRGIQITPIWESIKDLVIKTIISCESCVNILTKSNVKSRFSCHELFGFDVMLDNNLKPWIIEVNISPSLHSNSQLDMNIKGEMIKDLLNLSGFQLPDRLDTSGTESSNLLDRDTGSKSTHLPKKIVQDKRLWNSSLSSDEKAKHAYYCQRINDEVIQATVLDNLTPDDVRILIDTIDENERRGSFERVFPSENTAKYLAFLDSPRYYNLLLNSWIRKYANNSTSAISHLISLAEAKFHLQTSGSDHQWVPPTRVIGSTRVTR</sequence>
<keyword evidence="4" id="KW-0547">Nucleotide-binding</keyword>
<dbReference type="GO" id="GO:0000226">
    <property type="term" value="P:microtubule cytoskeleton organization"/>
    <property type="evidence" value="ECO:0007669"/>
    <property type="project" value="TreeGrafter"/>
</dbReference>
<feature type="region of interest" description="Disordered" evidence="6">
    <location>
        <begin position="52"/>
        <end position="77"/>
    </location>
</feature>
<dbReference type="PANTHER" id="PTHR12241:SF162">
    <property type="entry name" value="TUBULIN MONOGLUTAMYLASE TTLL4"/>
    <property type="match status" value="1"/>
</dbReference>
<evidence type="ECO:0000256" key="4">
    <source>
        <dbReference type="ARBA" id="ARBA00022741"/>
    </source>
</evidence>
<dbReference type="GO" id="GO:0036064">
    <property type="term" value="C:ciliary basal body"/>
    <property type="evidence" value="ECO:0007669"/>
    <property type="project" value="TreeGrafter"/>
</dbReference>
<feature type="region of interest" description="Disordered" evidence="6">
    <location>
        <begin position="443"/>
        <end position="492"/>
    </location>
</feature>
<dbReference type="Proteomes" id="UP000549394">
    <property type="component" value="Unassembled WGS sequence"/>
</dbReference>
<comment type="caution">
    <text evidence="7">The sequence shown here is derived from an EMBL/GenBank/DDBJ whole genome shotgun (WGS) entry which is preliminary data.</text>
</comment>
<dbReference type="AlphaFoldDB" id="A0A7I8VNB3"/>
<reference evidence="7 8" key="1">
    <citation type="submission" date="2020-08" db="EMBL/GenBank/DDBJ databases">
        <authorList>
            <person name="Hejnol A."/>
        </authorList>
    </citation>
    <scope>NUCLEOTIDE SEQUENCE [LARGE SCALE GENOMIC DNA]</scope>
</reference>
<feature type="region of interest" description="Disordered" evidence="6">
    <location>
        <begin position="399"/>
        <end position="427"/>
    </location>
</feature>
<keyword evidence="3" id="KW-0493">Microtubule</keyword>
<feature type="compositionally biased region" description="Acidic residues" evidence="6">
    <location>
        <begin position="450"/>
        <end position="485"/>
    </location>
</feature>
<evidence type="ECO:0000256" key="6">
    <source>
        <dbReference type="SAM" id="MobiDB-lite"/>
    </source>
</evidence>
<evidence type="ECO:0000256" key="3">
    <source>
        <dbReference type="ARBA" id="ARBA00022701"/>
    </source>
</evidence>
<dbReference type="GO" id="GO:0015631">
    <property type="term" value="F:tubulin binding"/>
    <property type="evidence" value="ECO:0007669"/>
    <property type="project" value="TreeGrafter"/>
</dbReference>
<evidence type="ECO:0000313" key="7">
    <source>
        <dbReference type="EMBL" id="CAD5117210.1"/>
    </source>
</evidence>
<feature type="region of interest" description="Disordered" evidence="6">
    <location>
        <begin position="165"/>
        <end position="211"/>
    </location>
</feature>
<keyword evidence="5" id="KW-0067">ATP-binding</keyword>
<keyword evidence="2" id="KW-0436">Ligase</keyword>
<evidence type="ECO:0000256" key="2">
    <source>
        <dbReference type="ARBA" id="ARBA00022598"/>
    </source>
</evidence>
<feature type="compositionally biased region" description="Low complexity" evidence="6">
    <location>
        <begin position="54"/>
        <end position="68"/>
    </location>
</feature>
<dbReference type="PANTHER" id="PTHR12241">
    <property type="entry name" value="TUBULIN POLYGLUTAMYLASE"/>
    <property type="match status" value="1"/>
</dbReference>
<protein>
    <submittedName>
        <fullName evidence="7">DgyrCDS6006</fullName>
    </submittedName>
</protein>
<gene>
    <name evidence="7" type="ORF">DGYR_LOCUS5761</name>
</gene>
<dbReference type="PROSITE" id="PS51221">
    <property type="entry name" value="TTL"/>
    <property type="match status" value="1"/>
</dbReference>
<evidence type="ECO:0000313" key="8">
    <source>
        <dbReference type="Proteomes" id="UP000549394"/>
    </source>
</evidence>
<dbReference type="Pfam" id="PF03133">
    <property type="entry name" value="TTL"/>
    <property type="match status" value="1"/>
</dbReference>
<dbReference type="GO" id="GO:0070740">
    <property type="term" value="F:tubulin-glutamic acid ligase activity"/>
    <property type="evidence" value="ECO:0007669"/>
    <property type="project" value="TreeGrafter"/>
</dbReference>
<dbReference type="FunFam" id="3.30.470.20:FF:000009">
    <property type="entry name" value="tubulin polyglutamylase TTLL5 isoform X1"/>
    <property type="match status" value="1"/>
</dbReference>
<evidence type="ECO:0000256" key="5">
    <source>
        <dbReference type="ARBA" id="ARBA00022840"/>
    </source>
</evidence>
<dbReference type="SUPFAM" id="SSF56059">
    <property type="entry name" value="Glutathione synthetase ATP-binding domain-like"/>
    <property type="match status" value="1"/>
</dbReference>
<feature type="compositionally biased region" description="Basic and acidic residues" evidence="6">
    <location>
        <begin position="403"/>
        <end position="427"/>
    </location>
</feature>
<dbReference type="OrthoDB" id="202825at2759"/>
<dbReference type="EMBL" id="CAJFCJ010000007">
    <property type="protein sequence ID" value="CAD5117210.1"/>
    <property type="molecule type" value="Genomic_DNA"/>
</dbReference>
<dbReference type="Gene3D" id="3.30.470.20">
    <property type="entry name" value="ATP-grasp fold, B domain"/>
    <property type="match status" value="1"/>
</dbReference>
<name>A0A7I8VNB3_9ANNE</name>
<keyword evidence="8" id="KW-1185">Reference proteome</keyword>
<accession>A0A7I8VNB3</accession>
<organism evidence="7 8">
    <name type="scientific">Dimorphilus gyrociliatus</name>
    <dbReference type="NCBI Taxonomy" id="2664684"/>
    <lineage>
        <taxon>Eukaryota</taxon>
        <taxon>Metazoa</taxon>
        <taxon>Spiralia</taxon>
        <taxon>Lophotrochozoa</taxon>
        <taxon>Annelida</taxon>
        <taxon>Polychaeta</taxon>
        <taxon>Polychaeta incertae sedis</taxon>
        <taxon>Dinophilidae</taxon>
        <taxon>Dimorphilus</taxon>
    </lineage>
</organism>
<dbReference type="GO" id="GO:0005524">
    <property type="term" value="F:ATP binding"/>
    <property type="evidence" value="ECO:0007669"/>
    <property type="project" value="UniProtKB-KW"/>
</dbReference>
<proteinExistence type="inferred from homology"/>
<dbReference type="GO" id="GO:0005874">
    <property type="term" value="C:microtubule"/>
    <property type="evidence" value="ECO:0007669"/>
    <property type="project" value="UniProtKB-KW"/>
</dbReference>